<dbReference type="EMBL" id="CP127294">
    <property type="protein sequence ID" value="WIX83341.1"/>
    <property type="molecule type" value="Genomic_DNA"/>
</dbReference>
<gene>
    <name evidence="1" type="ORF">QRX50_22565</name>
</gene>
<organism evidence="1 2">
    <name type="scientific">Amycolatopsis carbonis</name>
    <dbReference type="NCBI Taxonomy" id="715471"/>
    <lineage>
        <taxon>Bacteria</taxon>
        <taxon>Bacillati</taxon>
        <taxon>Actinomycetota</taxon>
        <taxon>Actinomycetes</taxon>
        <taxon>Pseudonocardiales</taxon>
        <taxon>Pseudonocardiaceae</taxon>
        <taxon>Amycolatopsis</taxon>
    </lineage>
</organism>
<keyword evidence="2" id="KW-1185">Reference proteome</keyword>
<accession>A0A9Y2IQ30</accession>
<dbReference type="AlphaFoldDB" id="A0A9Y2IQ30"/>
<reference evidence="1 2" key="1">
    <citation type="submission" date="2023-06" db="EMBL/GenBank/DDBJ databases">
        <authorList>
            <person name="Oyuntsetseg B."/>
            <person name="Kim S.B."/>
        </authorList>
    </citation>
    <scope>NUCLEOTIDE SEQUENCE [LARGE SCALE GENOMIC DNA]</scope>
    <source>
        <strain evidence="1 2">2-15</strain>
    </source>
</reference>
<proteinExistence type="predicted"/>
<dbReference type="Proteomes" id="UP001236014">
    <property type="component" value="Chromosome"/>
</dbReference>
<dbReference type="KEGG" id="acab:QRX50_22565"/>
<name>A0A9Y2IQ30_9PSEU</name>
<sequence>MFVVRSVQLAFLGACNTSGKAGLDGCPSDGQVNSCATRQDGCRGGTQVRTIEICAHTLDQRDDVRLRHAGIGTRSAGLEAGEAFFDALDQYVMVGRSGTRVGVGHLFDNQGHGAIRPSS</sequence>
<dbReference type="RefSeq" id="WP_285973893.1">
    <property type="nucleotide sequence ID" value="NZ_CP127294.1"/>
</dbReference>
<protein>
    <submittedName>
        <fullName evidence="1">Uncharacterized protein</fullName>
    </submittedName>
</protein>
<evidence type="ECO:0000313" key="2">
    <source>
        <dbReference type="Proteomes" id="UP001236014"/>
    </source>
</evidence>
<evidence type="ECO:0000313" key="1">
    <source>
        <dbReference type="EMBL" id="WIX83341.1"/>
    </source>
</evidence>